<dbReference type="InterPro" id="IPR010285">
    <property type="entry name" value="DNA_helicase_pif1-like_DEAD"/>
</dbReference>
<dbReference type="EMBL" id="CAJNDS010000974">
    <property type="protein sequence ID" value="CAE7242415.1"/>
    <property type="molecule type" value="Genomic_DNA"/>
</dbReference>
<keyword evidence="1" id="KW-0234">DNA repair</keyword>
<dbReference type="InterPro" id="IPR051055">
    <property type="entry name" value="PIF1_helicase"/>
</dbReference>
<dbReference type="AlphaFoldDB" id="A0A812L870"/>
<organism evidence="4 5">
    <name type="scientific">Symbiodinium natans</name>
    <dbReference type="NCBI Taxonomy" id="878477"/>
    <lineage>
        <taxon>Eukaryota</taxon>
        <taxon>Sar</taxon>
        <taxon>Alveolata</taxon>
        <taxon>Dinophyceae</taxon>
        <taxon>Suessiales</taxon>
        <taxon>Symbiodiniaceae</taxon>
        <taxon>Symbiodinium</taxon>
    </lineage>
</organism>
<dbReference type="Proteomes" id="UP000604046">
    <property type="component" value="Unassembled WGS sequence"/>
</dbReference>
<dbReference type="GO" id="GO:0016787">
    <property type="term" value="F:hydrolase activity"/>
    <property type="evidence" value="ECO:0007669"/>
    <property type="project" value="UniProtKB-KW"/>
</dbReference>
<keyword evidence="1" id="KW-0547">Nucleotide-binding</keyword>
<keyword evidence="5" id="KW-1185">Reference proteome</keyword>
<protein>
    <recommendedName>
        <fullName evidence="1">ATP-dependent DNA helicase</fullName>
        <ecNumber evidence="1">5.6.2.3</ecNumber>
    </recommendedName>
</protein>
<dbReference type="GO" id="GO:0006281">
    <property type="term" value="P:DNA repair"/>
    <property type="evidence" value="ECO:0007669"/>
    <property type="project" value="UniProtKB-KW"/>
</dbReference>
<keyword evidence="1" id="KW-0378">Hydrolase</keyword>
<feature type="compositionally biased region" description="Basic residues" evidence="2">
    <location>
        <begin position="496"/>
        <end position="513"/>
    </location>
</feature>
<comment type="similarity">
    <text evidence="1">Belongs to the helicase family.</text>
</comment>
<dbReference type="GO" id="GO:0043139">
    <property type="term" value="F:5'-3' DNA helicase activity"/>
    <property type="evidence" value="ECO:0007669"/>
    <property type="project" value="UniProtKB-EC"/>
</dbReference>
<proteinExistence type="inferred from homology"/>
<keyword evidence="1" id="KW-0233">DNA recombination</keyword>
<evidence type="ECO:0000259" key="3">
    <source>
        <dbReference type="Pfam" id="PF05970"/>
    </source>
</evidence>
<sequence>MDRYSLDKPPAPDTTKQMAFWRWLIVDEIGMVSARLLAQMDQRIRSAKPAADEWKIDPKTNRPRPFGGINVLFTGDFAQLPSPEGGGIAEIPASLRPRGDHAPPPDPLIQHGQELFWGGAVQGVTELVERERCKDEWWNEVVDELREGYLSDKNHKYLHGRPVEGCTLSPEERASRQRVIDGPDDPRLQDMKFVTGTVIVANNDAKYQINKDRAAGYARAAETPLRWSVAKDKALSKVLQTQACDKDAKLRWLQYHDMDTEGLCGMLPLAVGMPVALTQHVDRSEKALLKGRVAHVHSWDWPENDQQPRLVYVKFKDADWTLDGSTEKGLYPIEPVKRTWKLDKGRKNPVLAVSRTQLPLVPAFAITAHSSQGKTLSAVLLDFNIHRRTHVSYGTVVASRVRSREDVLILRAFPAWLYQRGPPEGVAKLLQRLRGELNLDVFREATWPSAPCEACRRAKPLNLFADAQWQRARANRPATCLACEKKKRADRSFQPGKRKKYTARPANWRRSRTPSREPSSRKRTPTASGNA</sequence>
<dbReference type="SUPFAM" id="SSF52540">
    <property type="entry name" value="P-loop containing nucleoside triphosphate hydrolases"/>
    <property type="match status" value="1"/>
</dbReference>
<accession>A0A812L870</accession>
<dbReference type="PANTHER" id="PTHR47642">
    <property type="entry name" value="ATP-DEPENDENT DNA HELICASE"/>
    <property type="match status" value="1"/>
</dbReference>
<evidence type="ECO:0000313" key="5">
    <source>
        <dbReference type="Proteomes" id="UP000604046"/>
    </source>
</evidence>
<reference evidence="4" key="1">
    <citation type="submission" date="2021-02" db="EMBL/GenBank/DDBJ databases">
        <authorList>
            <person name="Dougan E. K."/>
            <person name="Rhodes N."/>
            <person name="Thang M."/>
            <person name="Chan C."/>
        </authorList>
    </citation>
    <scope>NUCLEOTIDE SEQUENCE</scope>
</reference>
<feature type="domain" description="DNA helicase Pif1-like DEAD-box helicase" evidence="3">
    <location>
        <begin position="21"/>
        <end position="81"/>
    </location>
</feature>
<dbReference type="GO" id="GO:0005524">
    <property type="term" value="F:ATP binding"/>
    <property type="evidence" value="ECO:0007669"/>
    <property type="project" value="UniProtKB-KW"/>
</dbReference>
<dbReference type="GO" id="GO:0000723">
    <property type="term" value="P:telomere maintenance"/>
    <property type="evidence" value="ECO:0007669"/>
    <property type="project" value="InterPro"/>
</dbReference>
<evidence type="ECO:0000313" key="4">
    <source>
        <dbReference type="EMBL" id="CAE7242415.1"/>
    </source>
</evidence>
<feature type="region of interest" description="Disordered" evidence="2">
    <location>
        <begin position="486"/>
        <end position="531"/>
    </location>
</feature>
<gene>
    <name evidence="4" type="primary">pfh1</name>
    <name evidence="4" type="ORF">SNAT2548_LOCUS11123</name>
</gene>
<keyword evidence="1" id="KW-0067">ATP-binding</keyword>
<dbReference type="OrthoDB" id="439625at2759"/>
<dbReference type="EC" id="5.6.2.3" evidence="1"/>
<name>A0A812L870_9DINO</name>
<dbReference type="PANTHER" id="PTHR47642:SF6">
    <property type="entry name" value="ATP-DEPENDENT DNA HELICASE"/>
    <property type="match status" value="1"/>
</dbReference>
<comment type="catalytic activity">
    <reaction evidence="1">
        <text>ATP + H2O = ADP + phosphate + H(+)</text>
        <dbReference type="Rhea" id="RHEA:13065"/>
        <dbReference type="ChEBI" id="CHEBI:15377"/>
        <dbReference type="ChEBI" id="CHEBI:15378"/>
        <dbReference type="ChEBI" id="CHEBI:30616"/>
        <dbReference type="ChEBI" id="CHEBI:43474"/>
        <dbReference type="ChEBI" id="CHEBI:456216"/>
        <dbReference type="EC" id="5.6.2.3"/>
    </reaction>
</comment>
<dbReference type="InterPro" id="IPR027417">
    <property type="entry name" value="P-loop_NTPase"/>
</dbReference>
<comment type="cofactor">
    <cofactor evidence="1">
        <name>Mg(2+)</name>
        <dbReference type="ChEBI" id="CHEBI:18420"/>
    </cofactor>
</comment>
<dbReference type="GO" id="GO:0006310">
    <property type="term" value="P:DNA recombination"/>
    <property type="evidence" value="ECO:0007669"/>
    <property type="project" value="UniProtKB-KW"/>
</dbReference>
<keyword evidence="1" id="KW-0347">Helicase</keyword>
<evidence type="ECO:0000256" key="2">
    <source>
        <dbReference type="SAM" id="MobiDB-lite"/>
    </source>
</evidence>
<dbReference type="Gene3D" id="3.40.50.300">
    <property type="entry name" value="P-loop containing nucleotide triphosphate hydrolases"/>
    <property type="match status" value="1"/>
</dbReference>
<comment type="caution">
    <text evidence="4">The sequence shown here is derived from an EMBL/GenBank/DDBJ whole genome shotgun (WGS) entry which is preliminary data.</text>
</comment>
<evidence type="ECO:0000256" key="1">
    <source>
        <dbReference type="RuleBase" id="RU363044"/>
    </source>
</evidence>
<keyword evidence="1" id="KW-0227">DNA damage</keyword>
<dbReference type="Pfam" id="PF05970">
    <property type="entry name" value="PIF1"/>
    <property type="match status" value="1"/>
</dbReference>